<dbReference type="InterPro" id="IPR036859">
    <property type="entry name" value="CAP-Gly_dom_sf"/>
</dbReference>
<sequence length="276" mass="30886">MDGFFNGRRLFNAPHNGAVLVSGDRLRNPQNVNILDEDPTFSIYGFPSHLDRYPDDYSLLRHVCSELMQQKKCLFRFRCREHDPINIPVSTPAVQSEGIIVPVTRLESNSNSNNSNISFNRPVIREIPIKIVPATTEGRNHTMRMSRPTSSSSVVGKFPVNDTDEIFMSLDANQSHQSQQKADINTKVSLSEKPLYDNVASGTSFLKDSSRSLSGTRPAKLPVAAETVRLKSNDGGLVEGDRVVWFDAMGIPRRGTARWIGYLRGHTNIYVGVDFY</sequence>
<name>A0A183HMZ3_9BILA</name>
<dbReference type="Proteomes" id="UP000267606">
    <property type="component" value="Unassembled WGS sequence"/>
</dbReference>
<evidence type="ECO:0000313" key="2">
    <source>
        <dbReference type="Proteomes" id="UP000267606"/>
    </source>
</evidence>
<accession>A0A183HMZ3</accession>
<evidence type="ECO:0000313" key="1">
    <source>
        <dbReference type="EMBL" id="VDO57726.1"/>
    </source>
</evidence>
<gene>
    <name evidence="1" type="ORF">OFLC_LOCUS8852</name>
</gene>
<reference evidence="1 2" key="2">
    <citation type="submission" date="2018-11" db="EMBL/GenBank/DDBJ databases">
        <authorList>
            <consortium name="Pathogen Informatics"/>
        </authorList>
    </citation>
    <scope>NUCLEOTIDE SEQUENCE [LARGE SCALE GENOMIC DNA]</scope>
</reference>
<organism evidence="3">
    <name type="scientific">Onchocerca flexuosa</name>
    <dbReference type="NCBI Taxonomy" id="387005"/>
    <lineage>
        <taxon>Eukaryota</taxon>
        <taxon>Metazoa</taxon>
        <taxon>Ecdysozoa</taxon>
        <taxon>Nematoda</taxon>
        <taxon>Chromadorea</taxon>
        <taxon>Rhabditida</taxon>
        <taxon>Spirurina</taxon>
        <taxon>Spiruromorpha</taxon>
        <taxon>Filarioidea</taxon>
        <taxon>Onchocercidae</taxon>
        <taxon>Onchocerca</taxon>
    </lineage>
</organism>
<proteinExistence type="predicted"/>
<keyword evidence="2" id="KW-1185">Reference proteome</keyword>
<evidence type="ECO:0000313" key="3">
    <source>
        <dbReference type="WBParaSite" id="OFLC_0000885401-mRNA-1"/>
    </source>
</evidence>
<protein>
    <submittedName>
        <fullName evidence="1 3">Uncharacterized protein</fullName>
    </submittedName>
</protein>
<dbReference type="AlphaFoldDB" id="A0A183HMZ3"/>
<reference evidence="3" key="1">
    <citation type="submission" date="2016-06" db="UniProtKB">
        <authorList>
            <consortium name="WormBaseParasite"/>
        </authorList>
    </citation>
    <scope>IDENTIFICATION</scope>
</reference>
<dbReference type="STRING" id="387005.A0A183HMZ3"/>
<dbReference type="WBParaSite" id="OFLC_0000885401-mRNA-1">
    <property type="protein sequence ID" value="OFLC_0000885401-mRNA-1"/>
    <property type="gene ID" value="OFLC_0000885401"/>
</dbReference>
<dbReference type="EMBL" id="UZAJ01010354">
    <property type="protein sequence ID" value="VDO57726.1"/>
    <property type="molecule type" value="Genomic_DNA"/>
</dbReference>
<dbReference type="SUPFAM" id="SSF74924">
    <property type="entry name" value="Cap-Gly domain"/>
    <property type="match status" value="1"/>
</dbReference>